<sequence>MRLKMLVASAFLALTATGCATSGVSLRPVPVLPADLRVCFDSTVPAPKPGPMTKSDVFRLIAKLKLSETEKVECGKRLIAFHDNISK</sequence>
<dbReference type="RefSeq" id="WP_153349680.1">
    <property type="nucleotide sequence ID" value="NZ_WISR01000124.1"/>
</dbReference>
<evidence type="ECO:0000313" key="2">
    <source>
        <dbReference type="EMBL" id="MQW33572.1"/>
    </source>
</evidence>
<dbReference type="EMBL" id="WISR01000124">
    <property type="protein sequence ID" value="MQW33572.1"/>
    <property type="molecule type" value="Genomic_DNA"/>
</dbReference>
<comment type="caution">
    <text evidence="2">The sequence shown here is derived from an EMBL/GenBank/DDBJ whole genome shotgun (WGS) entry which is preliminary data.</text>
</comment>
<feature type="chain" id="PRO_5043802085" description="Lipoprotein" evidence="1">
    <location>
        <begin position="21"/>
        <end position="87"/>
    </location>
</feature>
<gene>
    <name evidence="2" type="ORF">GHK53_12370</name>
</gene>
<name>A0AAW9TND9_RHIML</name>
<dbReference type="PROSITE" id="PS51257">
    <property type="entry name" value="PROKAR_LIPOPROTEIN"/>
    <property type="match status" value="1"/>
</dbReference>
<reference evidence="2 3" key="1">
    <citation type="journal article" date="2013" name="Genome Biol.">
        <title>Comparative genomics of the core and accessory genomes of 48 Sinorhizobium strains comprising five genospecies.</title>
        <authorList>
            <person name="Sugawara M."/>
            <person name="Epstein B."/>
            <person name="Badgley B.D."/>
            <person name="Unno T."/>
            <person name="Xu L."/>
            <person name="Reese J."/>
            <person name="Gyaneshwar P."/>
            <person name="Denny R."/>
            <person name="Mudge J."/>
            <person name="Bharti A.K."/>
            <person name="Farmer A.D."/>
            <person name="May G.D."/>
            <person name="Woodward J.E."/>
            <person name="Medigue C."/>
            <person name="Vallenet D."/>
            <person name="Lajus A."/>
            <person name="Rouy Z."/>
            <person name="Martinez-Vaz B."/>
            <person name="Tiffin P."/>
            <person name="Young N.D."/>
            <person name="Sadowsky M.J."/>
        </authorList>
    </citation>
    <scope>NUCLEOTIDE SEQUENCE [LARGE SCALE GENOMIC DNA]</scope>
    <source>
        <strain evidence="2 3">N6B1</strain>
    </source>
</reference>
<dbReference type="AlphaFoldDB" id="A0AAW9TND9"/>
<evidence type="ECO:0008006" key="4">
    <source>
        <dbReference type="Google" id="ProtNLM"/>
    </source>
</evidence>
<protein>
    <recommendedName>
        <fullName evidence="4">Lipoprotein</fullName>
    </recommendedName>
</protein>
<keyword evidence="1" id="KW-0732">Signal</keyword>
<evidence type="ECO:0000256" key="1">
    <source>
        <dbReference type="SAM" id="SignalP"/>
    </source>
</evidence>
<feature type="signal peptide" evidence="1">
    <location>
        <begin position="1"/>
        <end position="20"/>
    </location>
</feature>
<dbReference type="Proteomes" id="UP000429484">
    <property type="component" value="Unassembled WGS sequence"/>
</dbReference>
<evidence type="ECO:0000313" key="3">
    <source>
        <dbReference type="Proteomes" id="UP000429484"/>
    </source>
</evidence>
<accession>A0AAW9TND9</accession>
<proteinExistence type="predicted"/>
<organism evidence="2 3">
    <name type="scientific">Rhizobium meliloti</name>
    <name type="common">Ensifer meliloti</name>
    <name type="synonym">Sinorhizobium meliloti</name>
    <dbReference type="NCBI Taxonomy" id="382"/>
    <lineage>
        <taxon>Bacteria</taxon>
        <taxon>Pseudomonadati</taxon>
        <taxon>Pseudomonadota</taxon>
        <taxon>Alphaproteobacteria</taxon>
        <taxon>Hyphomicrobiales</taxon>
        <taxon>Rhizobiaceae</taxon>
        <taxon>Sinorhizobium/Ensifer group</taxon>
        <taxon>Sinorhizobium</taxon>
    </lineage>
</organism>